<keyword evidence="8" id="KW-1185">Reference proteome</keyword>
<dbReference type="NCBIfam" id="TIGR02985">
    <property type="entry name" value="Sig70_bacteroi1"/>
    <property type="match status" value="1"/>
</dbReference>
<dbReference type="InterPro" id="IPR039425">
    <property type="entry name" value="RNA_pol_sigma-70-like"/>
</dbReference>
<gene>
    <name evidence="7" type="ORF">HGH92_03345</name>
</gene>
<dbReference type="RefSeq" id="WP_168869334.1">
    <property type="nucleotide sequence ID" value="NZ_JABAIA010000001.1"/>
</dbReference>
<dbReference type="InterPro" id="IPR014327">
    <property type="entry name" value="RNA_pol_sigma70_bacteroid"/>
</dbReference>
<accession>A0A847RVG5</accession>
<dbReference type="Proteomes" id="UP000570474">
    <property type="component" value="Unassembled WGS sequence"/>
</dbReference>
<dbReference type="InterPro" id="IPR013249">
    <property type="entry name" value="RNA_pol_sigma70_r4_t2"/>
</dbReference>
<dbReference type="InterPro" id="IPR014284">
    <property type="entry name" value="RNA_pol_sigma-70_dom"/>
</dbReference>
<protein>
    <submittedName>
        <fullName evidence="7">RNA polymerase sigma-70 factor</fullName>
    </submittedName>
</protein>
<reference evidence="7 8" key="1">
    <citation type="submission" date="2020-04" db="EMBL/GenBank/DDBJ databases">
        <authorList>
            <person name="Yin C."/>
        </authorList>
    </citation>
    <scope>NUCLEOTIDE SEQUENCE [LARGE SCALE GENOMIC DNA]</scope>
    <source>
        <strain evidence="7 8">Ae27</strain>
    </source>
</reference>
<evidence type="ECO:0000256" key="3">
    <source>
        <dbReference type="ARBA" id="ARBA00023082"/>
    </source>
</evidence>
<dbReference type="GO" id="GO:0006352">
    <property type="term" value="P:DNA-templated transcription initiation"/>
    <property type="evidence" value="ECO:0007669"/>
    <property type="project" value="InterPro"/>
</dbReference>
<evidence type="ECO:0000313" key="7">
    <source>
        <dbReference type="EMBL" id="NLR63331.1"/>
    </source>
</evidence>
<name>A0A847RVG5_9BACT</name>
<dbReference type="GO" id="GO:0016987">
    <property type="term" value="F:sigma factor activity"/>
    <property type="evidence" value="ECO:0007669"/>
    <property type="project" value="UniProtKB-KW"/>
</dbReference>
<evidence type="ECO:0000313" key="8">
    <source>
        <dbReference type="Proteomes" id="UP000570474"/>
    </source>
</evidence>
<evidence type="ECO:0000256" key="2">
    <source>
        <dbReference type="ARBA" id="ARBA00023015"/>
    </source>
</evidence>
<keyword evidence="3" id="KW-0731">Sigma factor</keyword>
<dbReference type="EMBL" id="JABAIA010000001">
    <property type="protein sequence ID" value="NLR63331.1"/>
    <property type="molecule type" value="Genomic_DNA"/>
</dbReference>
<proteinExistence type="inferred from homology"/>
<keyword evidence="4" id="KW-0804">Transcription</keyword>
<evidence type="ECO:0000259" key="5">
    <source>
        <dbReference type="Pfam" id="PF04542"/>
    </source>
</evidence>
<evidence type="ECO:0000259" key="6">
    <source>
        <dbReference type="Pfam" id="PF08281"/>
    </source>
</evidence>
<dbReference type="PANTHER" id="PTHR43133">
    <property type="entry name" value="RNA POLYMERASE ECF-TYPE SIGMA FACTO"/>
    <property type="match status" value="1"/>
</dbReference>
<evidence type="ECO:0000256" key="1">
    <source>
        <dbReference type="ARBA" id="ARBA00010641"/>
    </source>
</evidence>
<dbReference type="Pfam" id="PF04542">
    <property type="entry name" value="Sigma70_r2"/>
    <property type="match status" value="1"/>
</dbReference>
<dbReference type="Gene3D" id="1.10.1740.10">
    <property type="match status" value="1"/>
</dbReference>
<dbReference type="SUPFAM" id="SSF88946">
    <property type="entry name" value="Sigma2 domain of RNA polymerase sigma factors"/>
    <property type="match status" value="1"/>
</dbReference>
<dbReference type="AlphaFoldDB" id="A0A847RVG5"/>
<dbReference type="SUPFAM" id="SSF88659">
    <property type="entry name" value="Sigma3 and sigma4 domains of RNA polymerase sigma factors"/>
    <property type="match status" value="1"/>
</dbReference>
<dbReference type="Pfam" id="PF08281">
    <property type="entry name" value="Sigma70_r4_2"/>
    <property type="match status" value="1"/>
</dbReference>
<dbReference type="InterPro" id="IPR007627">
    <property type="entry name" value="RNA_pol_sigma70_r2"/>
</dbReference>
<dbReference type="InterPro" id="IPR036388">
    <property type="entry name" value="WH-like_DNA-bd_sf"/>
</dbReference>
<dbReference type="Gene3D" id="1.10.10.10">
    <property type="entry name" value="Winged helix-like DNA-binding domain superfamily/Winged helix DNA-binding domain"/>
    <property type="match status" value="1"/>
</dbReference>
<dbReference type="InterPro" id="IPR013325">
    <property type="entry name" value="RNA_pol_sigma_r2"/>
</dbReference>
<evidence type="ECO:0000256" key="4">
    <source>
        <dbReference type="ARBA" id="ARBA00023163"/>
    </source>
</evidence>
<feature type="domain" description="RNA polymerase sigma factor 70 region 4 type 2" evidence="6">
    <location>
        <begin position="113"/>
        <end position="163"/>
    </location>
</feature>
<organism evidence="7 8">
    <name type="scientific">Chitinophaga varians</name>
    <dbReference type="NCBI Taxonomy" id="2202339"/>
    <lineage>
        <taxon>Bacteria</taxon>
        <taxon>Pseudomonadati</taxon>
        <taxon>Bacteroidota</taxon>
        <taxon>Chitinophagia</taxon>
        <taxon>Chitinophagales</taxon>
        <taxon>Chitinophagaceae</taxon>
        <taxon>Chitinophaga</taxon>
    </lineage>
</organism>
<sequence length="178" mass="20658">MREDGLYKQFRLGFEKFYNPLCIYANSFVKEPSVCEDIVQEVFIRIWETRKDLVQSDNLRFYLFTAVRNNCLTHLNREQRMTVYSLSDIDLEDDDTVDIMPSVDDTLNYHALLGQGIEQLPPKCKEVFLLCRLGELSNQQAADSLGISVKTVNNQLWKALKMLRAFVKNTGMGLLFFL</sequence>
<comment type="caution">
    <text evidence="7">The sequence shown here is derived from an EMBL/GenBank/DDBJ whole genome shotgun (WGS) entry which is preliminary data.</text>
</comment>
<comment type="similarity">
    <text evidence="1">Belongs to the sigma-70 factor family. ECF subfamily.</text>
</comment>
<keyword evidence="2" id="KW-0805">Transcription regulation</keyword>
<dbReference type="NCBIfam" id="TIGR02937">
    <property type="entry name" value="sigma70-ECF"/>
    <property type="match status" value="1"/>
</dbReference>
<feature type="domain" description="RNA polymerase sigma-70 region 2" evidence="5">
    <location>
        <begin position="15"/>
        <end position="80"/>
    </location>
</feature>
<dbReference type="InterPro" id="IPR013324">
    <property type="entry name" value="RNA_pol_sigma_r3/r4-like"/>
</dbReference>
<dbReference type="GO" id="GO:0003677">
    <property type="term" value="F:DNA binding"/>
    <property type="evidence" value="ECO:0007669"/>
    <property type="project" value="InterPro"/>
</dbReference>
<dbReference type="PANTHER" id="PTHR43133:SF46">
    <property type="entry name" value="RNA POLYMERASE SIGMA-70 FACTOR ECF SUBFAMILY"/>
    <property type="match status" value="1"/>
</dbReference>